<name>A0ABD4JFK0_9BACT</name>
<keyword evidence="2" id="KW-0238">DNA-binding</keyword>
<dbReference type="CDD" id="cd06529">
    <property type="entry name" value="S24_LexA-like"/>
    <property type="match status" value="1"/>
</dbReference>
<dbReference type="Pfam" id="PF00717">
    <property type="entry name" value="Peptidase_S24"/>
    <property type="match status" value="1"/>
</dbReference>
<dbReference type="AlphaFoldDB" id="A0ABD4JFK0"/>
<evidence type="ECO:0000256" key="1">
    <source>
        <dbReference type="ARBA" id="ARBA00023015"/>
    </source>
</evidence>
<keyword evidence="1" id="KW-0805">Transcription regulation</keyword>
<keyword evidence="3" id="KW-0804">Transcription</keyword>
<evidence type="ECO:0000313" key="6">
    <source>
        <dbReference type="Proteomes" id="UP001318760"/>
    </source>
</evidence>
<dbReference type="InterPro" id="IPR036286">
    <property type="entry name" value="LexA/Signal_pep-like_sf"/>
</dbReference>
<proteinExistence type="predicted"/>
<dbReference type="PANTHER" id="PTHR40661">
    <property type="match status" value="1"/>
</dbReference>
<dbReference type="Gene3D" id="1.10.260.40">
    <property type="entry name" value="lambda repressor-like DNA-binding domains"/>
    <property type="match status" value="1"/>
</dbReference>
<evidence type="ECO:0000259" key="4">
    <source>
        <dbReference type="Pfam" id="PF00717"/>
    </source>
</evidence>
<comment type="caution">
    <text evidence="5">The sequence shown here is derived from an EMBL/GenBank/DDBJ whole genome shotgun (WGS) entry which is preliminary data.</text>
</comment>
<dbReference type="RefSeq" id="WP_336615850.1">
    <property type="nucleotide sequence ID" value="NZ_JADBHS010000001.1"/>
</dbReference>
<feature type="domain" description="Peptidase S24/S26A/S26B/S26C" evidence="4">
    <location>
        <begin position="94"/>
        <end position="208"/>
    </location>
</feature>
<dbReference type="InterPro" id="IPR039418">
    <property type="entry name" value="LexA-like"/>
</dbReference>
<dbReference type="EMBL" id="JADBHS010000001">
    <property type="protein sequence ID" value="MBE2985565.1"/>
    <property type="molecule type" value="Genomic_DNA"/>
</dbReference>
<organism evidence="5 6">
    <name type="scientific">Campylobacter californiensis</name>
    <dbReference type="NCBI Taxonomy" id="1032243"/>
    <lineage>
        <taxon>Bacteria</taxon>
        <taxon>Pseudomonadati</taxon>
        <taxon>Campylobacterota</taxon>
        <taxon>Epsilonproteobacteria</taxon>
        <taxon>Campylobacterales</taxon>
        <taxon>Campylobacteraceae</taxon>
        <taxon>Campylobacter</taxon>
    </lineage>
</organism>
<evidence type="ECO:0000256" key="3">
    <source>
        <dbReference type="ARBA" id="ARBA00023163"/>
    </source>
</evidence>
<gene>
    <name evidence="5" type="ORF">CCAL12919_00250</name>
</gene>
<evidence type="ECO:0000313" key="5">
    <source>
        <dbReference type="EMBL" id="MBE2985565.1"/>
    </source>
</evidence>
<evidence type="ECO:0000256" key="2">
    <source>
        <dbReference type="ARBA" id="ARBA00023125"/>
    </source>
</evidence>
<dbReference type="PANTHER" id="PTHR40661:SF1">
    <property type="entry name" value="HTH CRO_C1-TYPE DOMAIN-CONTAINING PROTEIN"/>
    <property type="match status" value="1"/>
</dbReference>
<dbReference type="InterPro" id="IPR015927">
    <property type="entry name" value="Peptidase_S24_S26A/B/C"/>
</dbReference>
<dbReference type="InterPro" id="IPR010982">
    <property type="entry name" value="Lambda_DNA-bd_dom_sf"/>
</dbReference>
<accession>A0ABD4JFK0</accession>
<dbReference type="SUPFAM" id="SSF51306">
    <property type="entry name" value="LexA/Signal peptidase"/>
    <property type="match status" value="1"/>
</dbReference>
<sequence length="217" mass="25101">MDMNEITERLKDILATEGKKNIKDADVARELGISPNAYAQMKFRNSIPYKEIMDFLSKRNISINLFFYNQENKNLEASEKRYKTLRLFNVRASLGGGGYNDDEEFDEVVIDKKILQKFEHGCGPMYDLDIISAIGDSMEPHIMEDDLCMIARGYPYKDGDVYAVNTPDGLVIKECYKQADELMLVSYNPLYTPIRFRQCECQIVGKFIGLMRDVRWI</sequence>
<dbReference type="GO" id="GO:0003677">
    <property type="term" value="F:DNA binding"/>
    <property type="evidence" value="ECO:0007669"/>
    <property type="project" value="UniProtKB-KW"/>
</dbReference>
<protein>
    <submittedName>
        <fullName evidence="5">S24 family peptidase</fullName>
    </submittedName>
</protein>
<reference evidence="5 6" key="1">
    <citation type="submission" date="2020-10" db="EMBL/GenBank/DDBJ databases">
        <title>Campylobacter californiensis sp. nov. isolated from cattle and feral swine in California.</title>
        <authorList>
            <person name="Miller W.G."/>
        </authorList>
    </citation>
    <scope>NUCLEOTIDE SEQUENCE [LARGE SCALE GENOMIC DNA]</scope>
    <source>
        <strain evidence="5 6">RM12919</strain>
    </source>
</reference>
<dbReference type="Gene3D" id="2.10.109.10">
    <property type="entry name" value="Umud Fragment, subunit A"/>
    <property type="match status" value="1"/>
</dbReference>
<dbReference type="Proteomes" id="UP001318760">
    <property type="component" value="Unassembled WGS sequence"/>
</dbReference>